<sequence>MSSRNAAGAAEGTYEVISSQAIVDPAKVAAAGQPEAAVKPAAAAVQSTQNATPAKRVAQQPAPAPAAASTSKTKQAAAAAKAAPATATAAQQAGSRSTNSTSSSRAAGTVRSNTTVLRSPAPVAAAMAAGATTAAAAAPAPAVAALAGPAATAAGSNATAAAAPAMIAGLTIEPYGQLQALWLTMFIFGNVFAIFWLARAFLNAHPHIAYQIRCALAKIGLGSRRKAKQALDDAADAADTAEAPPAAAAGRKSASRSVTANVTAAAAAAAHDGIELSPSIGPARTASAAAAAAAGSNSHRHHHHHHSQPIICTPSMEVHAGDAASPTAAAAAGLALANGRSADGSCSSYSSDDEGAKLPVQLQWVNMCYSVKSAAGRKHIIQGIHGCAKPRQLQGLMGPSGAGKSTLMDLLAMRTDHDGAAAVAPGSGDDDAAAAVPGTPSVLLVNGVEVKRQDFMAISAYVPQHDNLVPTMTATESVGFYASIVLPPDMPKDVRKARIARVLRMMGLSHAQNTLVGGTLPGGIMLRGMSGGERKRLAIACGVVAGPSLVFLDEPTSGLDSFAALNVVLFLKSMATEHGATLLASLHQPRAAIWSQMDQVTLLSSGRLMYTGPTEELVPWFTSLGYAYDPELHGMASDWALDLVSLGFTKPQQDGEAAAAPAGDEVAAEQAGSPSDTARSDTSAYYSEQGGSASSMRASMQPRSSQAQSGSYMMTSKQELNEAAAAFLAQLQQTQPEWFSERSTLASVFVPAAGAALPPPAASAGAAVIGEPVGAGIYVKRHTSTASEESAGASSQVTQNTLMSGPMMMHRGAPVAQQGSSSERKHTQEVQLQRTQWWSEAGIKGGAPAPPSGSQWYMPREATESTEGHYSCESPKESEYSATSSKVLIKEQVPSSAAVAAAAAVDPASTAGKPTRLGFVQEASPFVEQRGIAVPASVGGSVSAAAGAPVGLEGRPQLGLWMRLVWALTKYRALLWRELLITTRNPADVGGRMMTFTYVSAISGICAWSLPGGAESMFQRMSVSYAVLTFYFLMPFVFMSIFTSDKRFFAADTAARLYHPAQYYLSKVTVTLPFNIIIAIVFHIVYYGMAGMRHSAVAMAASGLICVLTGLIGMQAVYCCAIVASSQDLAFVYAIGWTALNLLVNPYMSLFDQYSLGWGWSWLRFVSPCSFAWQGLVYIEFNGRGFDCNSGSGTEAVGLIPALIPRTSSFNLLRTNLDNLGRVSTGGQCVASGNAIVEMYTMGLGYWPIVGILIGFYVLFLAATYLVVKRSARASFKV</sequence>
<feature type="compositionally biased region" description="Polar residues" evidence="6">
    <location>
        <begin position="829"/>
        <end position="838"/>
    </location>
</feature>
<protein>
    <recommendedName>
        <fullName evidence="8">ABC transporter domain-containing protein</fullName>
    </recommendedName>
</protein>
<dbReference type="GO" id="GO:0005524">
    <property type="term" value="F:ATP binding"/>
    <property type="evidence" value="ECO:0007669"/>
    <property type="project" value="InterPro"/>
</dbReference>
<keyword evidence="10" id="KW-1185">Reference proteome</keyword>
<dbReference type="PANTHER" id="PTHR48041">
    <property type="entry name" value="ABC TRANSPORTER G FAMILY MEMBER 28"/>
    <property type="match status" value="1"/>
</dbReference>
<feature type="compositionally biased region" description="Low complexity" evidence="6">
    <location>
        <begin position="58"/>
        <end position="109"/>
    </location>
</feature>
<feature type="compositionally biased region" description="Low complexity" evidence="6">
    <location>
        <begin position="287"/>
        <end position="297"/>
    </location>
</feature>
<name>A0A383VLL9_TETOB</name>
<evidence type="ECO:0000256" key="2">
    <source>
        <dbReference type="ARBA" id="ARBA00022448"/>
    </source>
</evidence>
<dbReference type="PROSITE" id="PS00211">
    <property type="entry name" value="ABC_TRANSPORTER_1"/>
    <property type="match status" value="1"/>
</dbReference>
<evidence type="ECO:0000313" key="9">
    <source>
        <dbReference type="EMBL" id="SZX66437.1"/>
    </source>
</evidence>
<feature type="domain" description="ABC transporter" evidence="8">
    <location>
        <begin position="362"/>
        <end position="630"/>
    </location>
</feature>
<evidence type="ECO:0000256" key="7">
    <source>
        <dbReference type="SAM" id="Phobius"/>
    </source>
</evidence>
<accession>A0A383VLL9</accession>
<feature type="compositionally biased region" description="Basic residues" evidence="6">
    <location>
        <begin position="298"/>
        <end position="307"/>
    </location>
</feature>
<dbReference type="InterPro" id="IPR017871">
    <property type="entry name" value="ABC_transporter-like_CS"/>
</dbReference>
<evidence type="ECO:0000313" key="10">
    <source>
        <dbReference type="Proteomes" id="UP000256970"/>
    </source>
</evidence>
<feature type="compositionally biased region" description="Polar residues" evidence="6">
    <location>
        <begin position="672"/>
        <end position="713"/>
    </location>
</feature>
<keyword evidence="3 7" id="KW-0812">Transmembrane</keyword>
<feature type="region of interest" description="Disordered" evidence="6">
    <location>
        <begin position="812"/>
        <end position="877"/>
    </location>
</feature>
<evidence type="ECO:0000256" key="6">
    <source>
        <dbReference type="SAM" id="MobiDB-lite"/>
    </source>
</evidence>
<feature type="transmembrane region" description="Helical" evidence="7">
    <location>
        <begin position="180"/>
        <end position="202"/>
    </location>
</feature>
<dbReference type="AlphaFoldDB" id="A0A383VLL9"/>
<feature type="region of interest" description="Disordered" evidence="6">
    <location>
        <begin position="652"/>
        <end position="713"/>
    </location>
</feature>
<keyword evidence="5 7" id="KW-0472">Membrane</keyword>
<dbReference type="SUPFAM" id="SSF52540">
    <property type="entry name" value="P-loop containing nucleoside triphosphate hydrolases"/>
    <property type="match status" value="1"/>
</dbReference>
<dbReference type="EMBL" id="FNXT01000701">
    <property type="protein sequence ID" value="SZX66437.1"/>
    <property type="molecule type" value="Genomic_DNA"/>
</dbReference>
<keyword evidence="2" id="KW-0813">Transport</keyword>
<dbReference type="PROSITE" id="PS50893">
    <property type="entry name" value="ABC_TRANSPORTER_2"/>
    <property type="match status" value="1"/>
</dbReference>
<reference evidence="9 10" key="1">
    <citation type="submission" date="2016-10" db="EMBL/GenBank/DDBJ databases">
        <authorList>
            <person name="Cai Z."/>
        </authorList>
    </citation>
    <scope>NUCLEOTIDE SEQUENCE [LARGE SCALE GENOMIC DNA]</scope>
</reference>
<evidence type="ECO:0000256" key="1">
    <source>
        <dbReference type="ARBA" id="ARBA00004141"/>
    </source>
</evidence>
<dbReference type="InterPro" id="IPR050352">
    <property type="entry name" value="ABCG_transporters"/>
</dbReference>
<feature type="transmembrane region" description="Helical" evidence="7">
    <location>
        <begin position="1063"/>
        <end position="1085"/>
    </location>
</feature>
<feature type="transmembrane region" description="Helical" evidence="7">
    <location>
        <begin position="1130"/>
        <end position="1150"/>
    </location>
</feature>
<dbReference type="Proteomes" id="UP000256970">
    <property type="component" value="Unassembled WGS sequence"/>
</dbReference>
<proteinExistence type="predicted"/>
<keyword evidence="4 7" id="KW-1133">Transmembrane helix</keyword>
<evidence type="ECO:0000259" key="8">
    <source>
        <dbReference type="PROSITE" id="PS50893"/>
    </source>
</evidence>
<feature type="region of interest" description="Disordered" evidence="6">
    <location>
        <begin position="28"/>
        <end position="113"/>
    </location>
</feature>
<dbReference type="InterPro" id="IPR003439">
    <property type="entry name" value="ABC_transporter-like_ATP-bd"/>
</dbReference>
<feature type="compositionally biased region" description="Low complexity" evidence="6">
    <location>
        <begin position="28"/>
        <end position="46"/>
    </location>
</feature>
<dbReference type="InterPro" id="IPR027417">
    <property type="entry name" value="P-loop_NTPase"/>
</dbReference>
<gene>
    <name evidence="9" type="ORF">BQ4739_LOCUS6851</name>
</gene>
<dbReference type="GO" id="GO:0016020">
    <property type="term" value="C:membrane"/>
    <property type="evidence" value="ECO:0007669"/>
    <property type="project" value="UniProtKB-SubCell"/>
</dbReference>
<feature type="region of interest" description="Disordered" evidence="6">
    <location>
        <begin position="287"/>
        <end position="308"/>
    </location>
</feature>
<evidence type="ECO:0000256" key="5">
    <source>
        <dbReference type="ARBA" id="ARBA00023136"/>
    </source>
</evidence>
<feature type="transmembrane region" description="Helical" evidence="7">
    <location>
        <begin position="1023"/>
        <end position="1043"/>
    </location>
</feature>
<dbReference type="STRING" id="3088.A0A383VLL9"/>
<organism evidence="9 10">
    <name type="scientific">Tetradesmus obliquus</name>
    <name type="common">Green alga</name>
    <name type="synonym">Acutodesmus obliquus</name>
    <dbReference type="NCBI Taxonomy" id="3088"/>
    <lineage>
        <taxon>Eukaryota</taxon>
        <taxon>Viridiplantae</taxon>
        <taxon>Chlorophyta</taxon>
        <taxon>core chlorophytes</taxon>
        <taxon>Chlorophyceae</taxon>
        <taxon>CS clade</taxon>
        <taxon>Sphaeropleales</taxon>
        <taxon>Scenedesmaceae</taxon>
        <taxon>Tetradesmus</taxon>
    </lineage>
</organism>
<comment type="subcellular location">
    <subcellularLocation>
        <location evidence="1">Membrane</location>
        <topology evidence="1">Multi-pass membrane protein</topology>
    </subcellularLocation>
</comment>
<dbReference type="Pfam" id="PF00005">
    <property type="entry name" value="ABC_tran"/>
    <property type="match status" value="1"/>
</dbReference>
<dbReference type="GO" id="GO:0140359">
    <property type="term" value="F:ABC-type transporter activity"/>
    <property type="evidence" value="ECO:0007669"/>
    <property type="project" value="InterPro"/>
</dbReference>
<feature type="compositionally biased region" description="Low complexity" evidence="6">
    <location>
        <begin position="652"/>
        <end position="671"/>
    </location>
</feature>
<evidence type="ECO:0000256" key="3">
    <source>
        <dbReference type="ARBA" id="ARBA00022692"/>
    </source>
</evidence>
<feature type="transmembrane region" description="Helical" evidence="7">
    <location>
        <begin position="1246"/>
        <end position="1268"/>
    </location>
</feature>
<dbReference type="InterPro" id="IPR013525">
    <property type="entry name" value="ABC2_TM"/>
</dbReference>
<feature type="transmembrane region" description="Helical" evidence="7">
    <location>
        <begin position="1097"/>
        <end position="1124"/>
    </location>
</feature>
<dbReference type="Pfam" id="PF01061">
    <property type="entry name" value="ABC2_membrane"/>
    <property type="match status" value="1"/>
</dbReference>
<dbReference type="Gene3D" id="3.40.50.300">
    <property type="entry name" value="P-loop containing nucleotide triphosphate hydrolases"/>
    <property type="match status" value="1"/>
</dbReference>
<dbReference type="PANTHER" id="PTHR48041:SF139">
    <property type="entry name" value="PROTEIN SCARLET"/>
    <property type="match status" value="1"/>
</dbReference>
<evidence type="ECO:0000256" key="4">
    <source>
        <dbReference type="ARBA" id="ARBA00022989"/>
    </source>
</evidence>
<dbReference type="GO" id="GO:0016887">
    <property type="term" value="F:ATP hydrolysis activity"/>
    <property type="evidence" value="ECO:0007669"/>
    <property type="project" value="InterPro"/>
</dbReference>